<gene>
    <name evidence="1" type="ORF">GCM10023091_35990</name>
</gene>
<dbReference type="InterPro" id="IPR045468">
    <property type="entry name" value="DUF6496"/>
</dbReference>
<accession>A0ABP8M7X7</accession>
<evidence type="ECO:0000313" key="2">
    <source>
        <dbReference type="Proteomes" id="UP001501508"/>
    </source>
</evidence>
<reference evidence="2" key="1">
    <citation type="journal article" date="2019" name="Int. J. Syst. Evol. Microbiol.">
        <title>The Global Catalogue of Microorganisms (GCM) 10K type strain sequencing project: providing services to taxonomists for standard genome sequencing and annotation.</title>
        <authorList>
            <consortium name="The Broad Institute Genomics Platform"/>
            <consortium name="The Broad Institute Genome Sequencing Center for Infectious Disease"/>
            <person name="Wu L."/>
            <person name="Ma J."/>
        </authorList>
    </citation>
    <scope>NUCLEOTIDE SEQUENCE [LARGE SCALE GENOMIC DNA]</scope>
    <source>
        <strain evidence="2">JCM 31920</strain>
    </source>
</reference>
<dbReference type="Pfam" id="PF20106">
    <property type="entry name" value="DUF6496"/>
    <property type="match status" value="1"/>
</dbReference>
<sequence length="62" mass="6987">MAKYSKKAQELIRRIMRRKKSGKLYSGSGEKVTDNKQAVAIAISEAREKGLKVPPEKKAKKK</sequence>
<dbReference type="EMBL" id="BAABEY010000033">
    <property type="protein sequence ID" value="GAA4445018.1"/>
    <property type="molecule type" value="Genomic_DNA"/>
</dbReference>
<evidence type="ECO:0000313" key="1">
    <source>
        <dbReference type="EMBL" id="GAA4445018.1"/>
    </source>
</evidence>
<organism evidence="1 2">
    <name type="scientific">Ravibacter arvi</name>
    <dbReference type="NCBI Taxonomy" id="2051041"/>
    <lineage>
        <taxon>Bacteria</taxon>
        <taxon>Pseudomonadati</taxon>
        <taxon>Bacteroidota</taxon>
        <taxon>Cytophagia</taxon>
        <taxon>Cytophagales</taxon>
        <taxon>Spirosomataceae</taxon>
        <taxon>Ravibacter</taxon>
    </lineage>
</organism>
<proteinExistence type="predicted"/>
<dbReference type="Proteomes" id="UP001501508">
    <property type="component" value="Unassembled WGS sequence"/>
</dbReference>
<protein>
    <recommendedName>
        <fullName evidence="3">Histone H1</fullName>
    </recommendedName>
</protein>
<keyword evidence="2" id="KW-1185">Reference proteome</keyword>
<name>A0ABP8M7X7_9BACT</name>
<evidence type="ECO:0008006" key="3">
    <source>
        <dbReference type="Google" id="ProtNLM"/>
    </source>
</evidence>
<comment type="caution">
    <text evidence="1">The sequence shown here is derived from an EMBL/GenBank/DDBJ whole genome shotgun (WGS) entry which is preliminary data.</text>
</comment>
<dbReference type="RefSeq" id="WP_345031764.1">
    <property type="nucleotide sequence ID" value="NZ_BAABEY010000033.1"/>
</dbReference>